<evidence type="ECO:0000256" key="5">
    <source>
        <dbReference type="ARBA" id="ARBA00023163"/>
    </source>
</evidence>
<dbReference type="SUPFAM" id="SSF88946">
    <property type="entry name" value="Sigma2 domain of RNA polymerase sigma factors"/>
    <property type="match status" value="1"/>
</dbReference>
<evidence type="ECO:0000256" key="4">
    <source>
        <dbReference type="ARBA" id="ARBA00023125"/>
    </source>
</evidence>
<gene>
    <name evidence="8" type="ORF">KOR42_25820</name>
</gene>
<dbReference type="Gene3D" id="1.10.10.10">
    <property type="entry name" value="Winged helix-like DNA-binding domain superfamily/Winged helix DNA-binding domain"/>
    <property type="match status" value="1"/>
</dbReference>
<dbReference type="GO" id="GO:0016987">
    <property type="term" value="F:sigma factor activity"/>
    <property type="evidence" value="ECO:0007669"/>
    <property type="project" value="UniProtKB-KW"/>
</dbReference>
<dbReference type="GO" id="GO:0006352">
    <property type="term" value="P:DNA-templated transcription initiation"/>
    <property type="evidence" value="ECO:0007669"/>
    <property type="project" value="InterPro"/>
</dbReference>
<dbReference type="SUPFAM" id="SSF88659">
    <property type="entry name" value="Sigma3 and sigma4 domains of RNA polymerase sigma factors"/>
    <property type="match status" value="1"/>
</dbReference>
<dbReference type="EMBL" id="SIHI01000002">
    <property type="protein sequence ID" value="TWT55771.1"/>
    <property type="molecule type" value="Genomic_DNA"/>
</dbReference>
<keyword evidence="4" id="KW-0238">DNA-binding</keyword>
<comment type="caution">
    <text evidence="8">The sequence shown here is derived from an EMBL/GenBank/DDBJ whole genome shotgun (WGS) entry which is preliminary data.</text>
</comment>
<dbReference type="GO" id="GO:0003677">
    <property type="term" value="F:DNA binding"/>
    <property type="evidence" value="ECO:0007669"/>
    <property type="project" value="UniProtKB-KW"/>
</dbReference>
<name>A0A5C5X0F7_9PLAN</name>
<dbReference type="InterPro" id="IPR013324">
    <property type="entry name" value="RNA_pol_sigma_r3/r4-like"/>
</dbReference>
<dbReference type="InterPro" id="IPR039425">
    <property type="entry name" value="RNA_pol_sigma-70-like"/>
</dbReference>
<evidence type="ECO:0000256" key="3">
    <source>
        <dbReference type="ARBA" id="ARBA00023082"/>
    </source>
</evidence>
<keyword evidence="9" id="KW-1185">Reference proteome</keyword>
<dbReference type="RefSeq" id="WP_261342052.1">
    <property type="nucleotide sequence ID" value="NZ_SIHI01000002.1"/>
</dbReference>
<reference evidence="8 9" key="1">
    <citation type="submission" date="2019-02" db="EMBL/GenBank/DDBJ databases">
        <title>Deep-cultivation of Planctomycetes and their phenomic and genomic characterization uncovers novel biology.</title>
        <authorList>
            <person name="Wiegand S."/>
            <person name="Jogler M."/>
            <person name="Boedeker C."/>
            <person name="Pinto D."/>
            <person name="Vollmers J."/>
            <person name="Rivas-Marin E."/>
            <person name="Kohn T."/>
            <person name="Peeters S.H."/>
            <person name="Heuer A."/>
            <person name="Rast P."/>
            <person name="Oberbeckmann S."/>
            <person name="Bunk B."/>
            <person name="Jeske O."/>
            <person name="Meyerdierks A."/>
            <person name="Storesund J.E."/>
            <person name="Kallscheuer N."/>
            <person name="Luecker S."/>
            <person name="Lage O.M."/>
            <person name="Pohl T."/>
            <person name="Merkel B.J."/>
            <person name="Hornburger P."/>
            <person name="Mueller R.-W."/>
            <person name="Bruemmer F."/>
            <person name="Labrenz M."/>
            <person name="Spormann A.M."/>
            <person name="Op Den Camp H."/>
            <person name="Overmann J."/>
            <person name="Amann R."/>
            <person name="Jetten M.S.M."/>
            <person name="Mascher T."/>
            <person name="Medema M.H."/>
            <person name="Devos D.P."/>
            <person name="Kaster A.-K."/>
            <person name="Ovreas L."/>
            <person name="Rohde M."/>
            <person name="Galperin M.Y."/>
            <person name="Jogler C."/>
        </authorList>
    </citation>
    <scope>NUCLEOTIDE SEQUENCE [LARGE SCALE GENOMIC DNA]</scope>
    <source>
        <strain evidence="8 9">KOR42</strain>
    </source>
</reference>
<dbReference type="PANTHER" id="PTHR43133">
    <property type="entry name" value="RNA POLYMERASE ECF-TYPE SIGMA FACTO"/>
    <property type="match status" value="1"/>
</dbReference>
<evidence type="ECO:0000259" key="7">
    <source>
        <dbReference type="Pfam" id="PF08281"/>
    </source>
</evidence>
<dbReference type="InterPro" id="IPR007627">
    <property type="entry name" value="RNA_pol_sigma70_r2"/>
</dbReference>
<sequence length="186" mass="21253">MHSNESKQLNSASLTSWYTEFSPRIRVFLVGLLRDSALAEEALQVTFEKALTEGGNVRSGAEKAWLFQVAFNEAMQFRRRLKTQKRAYTAISQTVSSQEVGQPFDQILTDERVQSVKAAIESLPEKYQNIVKRRIYQEQTFQTIADECELPLGTVLSQMQTALTLLHERLKDYESIDASKIETKQD</sequence>
<dbReference type="InterPro" id="IPR013325">
    <property type="entry name" value="RNA_pol_sigma_r2"/>
</dbReference>
<dbReference type="Pfam" id="PF08281">
    <property type="entry name" value="Sigma70_r4_2"/>
    <property type="match status" value="1"/>
</dbReference>
<feature type="domain" description="RNA polymerase sigma factor 70 region 4 type 2" evidence="7">
    <location>
        <begin position="115"/>
        <end position="164"/>
    </location>
</feature>
<dbReference type="Gene3D" id="1.10.1740.10">
    <property type="match status" value="1"/>
</dbReference>
<proteinExistence type="inferred from homology"/>
<keyword evidence="2" id="KW-0805">Transcription regulation</keyword>
<dbReference type="PANTHER" id="PTHR43133:SF8">
    <property type="entry name" value="RNA POLYMERASE SIGMA FACTOR HI_1459-RELATED"/>
    <property type="match status" value="1"/>
</dbReference>
<evidence type="ECO:0000313" key="9">
    <source>
        <dbReference type="Proteomes" id="UP000317243"/>
    </source>
</evidence>
<feature type="domain" description="RNA polymerase sigma-70 region 2" evidence="6">
    <location>
        <begin position="18"/>
        <end position="82"/>
    </location>
</feature>
<comment type="similarity">
    <text evidence="1">Belongs to the sigma-70 factor family. ECF subfamily.</text>
</comment>
<dbReference type="InterPro" id="IPR036388">
    <property type="entry name" value="WH-like_DNA-bd_sf"/>
</dbReference>
<organism evidence="8 9">
    <name type="scientific">Thalassoglobus neptunius</name>
    <dbReference type="NCBI Taxonomy" id="1938619"/>
    <lineage>
        <taxon>Bacteria</taxon>
        <taxon>Pseudomonadati</taxon>
        <taxon>Planctomycetota</taxon>
        <taxon>Planctomycetia</taxon>
        <taxon>Planctomycetales</taxon>
        <taxon>Planctomycetaceae</taxon>
        <taxon>Thalassoglobus</taxon>
    </lineage>
</organism>
<keyword evidence="3" id="KW-0731">Sigma factor</keyword>
<evidence type="ECO:0000256" key="1">
    <source>
        <dbReference type="ARBA" id="ARBA00010641"/>
    </source>
</evidence>
<evidence type="ECO:0000313" key="8">
    <source>
        <dbReference type="EMBL" id="TWT55771.1"/>
    </source>
</evidence>
<dbReference type="NCBIfam" id="TIGR02937">
    <property type="entry name" value="sigma70-ECF"/>
    <property type="match status" value="1"/>
</dbReference>
<protein>
    <submittedName>
        <fullName evidence="8">RNA polymerase sigma factor</fullName>
    </submittedName>
</protein>
<evidence type="ECO:0000256" key="2">
    <source>
        <dbReference type="ARBA" id="ARBA00023015"/>
    </source>
</evidence>
<accession>A0A5C5X0F7</accession>
<dbReference type="InterPro" id="IPR014284">
    <property type="entry name" value="RNA_pol_sigma-70_dom"/>
</dbReference>
<evidence type="ECO:0000259" key="6">
    <source>
        <dbReference type="Pfam" id="PF04542"/>
    </source>
</evidence>
<keyword evidence="5" id="KW-0804">Transcription</keyword>
<dbReference type="Proteomes" id="UP000317243">
    <property type="component" value="Unassembled WGS sequence"/>
</dbReference>
<dbReference type="InterPro" id="IPR013249">
    <property type="entry name" value="RNA_pol_sigma70_r4_t2"/>
</dbReference>
<dbReference type="Pfam" id="PF04542">
    <property type="entry name" value="Sigma70_r2"/>
    <property type="match status" value="1"/>
</dbReference>
<dbReference type="AlphaFoldDB" id="A0A5C5X0F7"/>